<dbReference type="RefSeq" id="XP_075074647.1">
    <property type="nucleotide sequence ID" value="XM_075218546.1"/>
</dbReference>
<reference evidence="2" key="2">
    <citation type="submission" date="2025-08" db="UniProtKB">
        <authorList>
            <consortium name="RefSeq"/>
        </authorList>
    </citation>
    <scope>IDENTIFICATION</scope>
    <source>
        <tissue evidence="2">Leaf</tissue>
    </source>
</reference>
<evidence type="ECO:0000313" key="1">
    <source>
        <dbReference type="Proteomes" id="UP000790787"/>
    </source>
</evidence>
<name>A0AC58RPK7_TOBAC</name>
<keyword evidence="1" id="KW-1185">Reference proteome</keyword>
<sequence>MEHQLEDDNNPLQIPPPAHAEEQFDEVAPRPANRILRDYARPDRFNCESSIRKPPVATNNFEIRTGLIQTIQQSCIFTGDLSEVPHSHLIDFLELVETTKYNGVPPEAIKLRLFPFSLKGEAKTWLRNLPQGSITT</sequence>
<proteinExistence type="predicted"/>
<evidence type="ECO:0000313" key="2">
    <source>
        <dbReference type="RefSeq" id="XP_075074647.1"/>
    </source>
</evidence>
<accession>A0AC58RPK7</accession>
<reference evidence="1" key="1">
    <citation type="journal article" date="2014" name="Nat. Commun.">
        <title>The tobacco genome sequence and its comparison with those of tomato and potato.</title>
        <authorList>
            <person name="Sierro N."/>
            <person name="Battey J.N."/>
            <person name="Ouadi S."/>
            <person name="Bakaher N."/>
            <person name="Bovet L."/>
            <person name="Willig A."/>
            <person name="Goepfert S."/>
            <person name="Peitsch M.C."/>
            <person name="Ivanov N.V."/>
        </authorList>
    </citation>
    <scope>NUCLEOTIDE SEQUENCE [LARGE SCALE GENOMIC DNA]</scope>
</reference>
<protein>
    <submittedName>
        <fullName evidence="2">Uncharacterized protein LOC142162221</fullName>
    </submittedName>
</protein>
<gene>
    <name evidence="2" type="primary">LOC142162221</name>
</gene>
<dbReference type="Proteomes" id="UP000790787">
    <property type="component" value="Chromosome 7"/>
</dbReference>
<organism evidence="1 2">
    <name type="scientific">Nicotiana tabacum</name>
    <name type="common">Common tobacco</name>
    <dbReference type="NCBI Taxonomy" id="4097"/>
    <lineage>
        <taxon>Eukaryota</taxon>
        <taxon>Viridiplantae</taxon>
        <taxon>Streptophyta</taxon>
        <taxon>Embryophyta</taxon>
        <taxon>Tracheophyta</taxon>
        <taxon>Spermatophyta</taxon>
        <taxon>Magnoliopsida</taxon>
        <taxon>eudicotyledons</taxon>
        <taxon>Gunneridae</taxon>
        <taxon>Pentapetalae</taxon>
        <taxon>asterids</taxon>
        <taxon>lamiids</taxon>
        <taxon>Solanales</taxon>
        <taxon>Solanaceae</taxon>
        <taxon>Nicotianoideae</taxon>
        <taxon>Nicotianeae</taxon>
        <taxon>Nicotiana</taxon>
    </lineage>
</organism>